<keyword evidence="4" id="KW-0964">Secreted</keyword>
<dbReference type="GO" id="GO:0034480">
    <property type="term" value="F:phosphatidylcholine phospholipase C activity"/>
    <property type="evidence" value="ECO:0007669"/>
    <property type="project" value="UniProtKB-EC"/>
</dbReference>
<gene>
    <name evidence="10" type="primary">plcN</name>
    <name evidence="10" type="ORF">Pph01_63100</name>
</gene>
<dbReference type="CDD" id="cd16014">
    <property type="entry name" value="PLC"/>
    <property type="match status" value="1"/>
</dbReference>
<keyword evidence="5" id="KW-0378">Hydrolase</keyword>
<dbReference type="InterPro" id="IPR017850">
    <property type="entry name" value="Alkaline_phosphatase_core_sf"/>
</dbReference>
<dbReference type="InterPro" id="IPR006311">
    <property type="entry name" value="TAT_signal"/>
</dbReference>
<protein>
    <recommendedName>
        <fullName evidence="3">phospholipase C</fullName>
        <ecNumber evidence="3">3.1.4.3</ecNumber>
    </recommendedName>
</protein>
<reference evidence="10 11" key="1">
    <citation type="submission" date="2021-01" db="EMBL/GenBank/DDBJ databases">
        <title>Whole genome shotgun sequence of Planotetraspora phitsanulokensis NBRC 104273.</title>
        <authorList>
            <person name="Komaki H."/>
            <person name="Tamura T."/>
        </authorList>
    </citation>
    <scope>NUCLEOTIDE SEQUENCE [LARGE SCALE GENOMIC DNA]</scope>
    <source>
        <strain evidence="10 11">NBRC 104273</strain>
    </source>
</reference>
<evidence type="ECO:0000256" key="4">
    <source>
        <dbReference type="ARBA" id="ARBA00022512"/>
    </source>
</evidence>
<dbReference type="InterPro" id="IPR008475">
    <property type="entry name" value="PLipase_C_C"/>
</dbReference>
<dbReference type="NCBIfam" id="TIGR03396">
    <property type="entry name" value="PC_PLC"/>
    <property type="match status" value="1"/>
</dbReference>
<evidence type="ECO:0000256" key="5">
    <source>
        <dbReference type="ARBA" id="ARBA00022801"/>
    </source>
</evidence>
<keyword evidence="8" id="KW-0732">Signal</keyword>
<feature type="signal peptide" evidence="8">
    <location>
        <begin position="1"/>
        <end position="29"/>
    </location>
</feature>
<evidence type="ECO:0000313" key="11">
    <source>
        <dbReference type="Proteomes" id="UP000622547"/>
    </source>
</evidence>
<evidence type="ECO:0000256" key="2">
    <source>
        <dbReference type="ARBA" id="ARBA00009717"/>
    </source>
</evidence>
<dbReference type="EC" id="3.1.4.3" evidence="3"/>
<keyword evidence="11" id="KW-1185">Reference proteome</keyword>
<evidence type="ECO:0000256" key="1">
    <source>
        <dbReference type="ARBA" id="ARBA00004191"/>
    </source>
</evidence>
<comment type="catalytic activity">
    <reaction evidence="7">
        <text>a 1,2-diacyl-sn-glycero-3-phosphocholine + H2O = phosphocholine + a 1,2-diacyl-sn-glycerol + H(+)</text>
        <dbReference type="Rhea" id="RHEA:10604"/>
        <dbReference type="ChEBI" id="CHEBI:15377"/>
        <dbReference type="ChEBI" id="CHEBI:15378"/>
        <dbReference type="ChEBI" id="CHEBI:17815"/>
        <dbReference type="ChEBI" id="CHEBI:57643"/>
        <dbReference type="ChEBI" id="CHEBI:295975"/>
        <dbReference type="EC" id="3.1.4.3"/>
    </reaction>
    <physiologicalReaction direction="left-to-right" evidence="7">
        <dbReference type="Rhea" id="RHEA:10605"/>
    </physiologicalReaction>
</comment>
<dbReference type="Pfam" id="PF04185">
    <property type="entry name" value="Phosphoesterase"/>
    <property type="match status" value="1"/>
</dbReference>
<dbReference type="Pfam" id="PF05506">
    <property type="entry name" value="PLipase_C_C"/>
    <property type="match status" value="2"/>
</dbReference>
<proteinExistence type="inferred from homology"/>
<dbReference type="GO" id="GO:0016042">
    <property type="term" value="P:lipid catabolic process"/>
    <property type="evidence" value="ECO:0007669"/>
    <property type="project" value="InterPro"/>
</dbReference>
<accession>A0A8J3UCV4</accession>
<dbReference type="PANTHER" id="PTHR31956:SF1">
    <property type="entry name" value="NON-SPECIFIC PHOSPHOLIPASE C1"/>
    <property type="match status" value="1"/>
</dbReference>
<dbReference type="RefSeq" id="WP_204076770.1">
    <property type="nucleotide sequence ID" value="NZ_BAABHI010000012.1"/>
</dbReference>
<evidence type="ECO:0000256" key="7">
    <source>
        <dbReference type="ARBA" id="ARBA00048421"/>
    </source>
</evidence>
<dbReference type="PANTHER" id="PTHR31956">
    <property type="entry name" value="NON-SPECIFIC PHOSPHOLIPASE C4-RELATED"/>
    <property type="match status" value="1"/>
</dbReference>
<name>A0A8J3UCV4_9ACTN</name>
<feature type="domain" description="Bacterial phospholipase C C-terminal" evidence="9">
    <location>
        <begin position="595"/>
        <end position="674"/>
    </location>
</feature>
<dbReference type="Gene3D" id="3.40.720.10">
    <property type="entry name" value="Alkaline Phosphatase, subunit A"/>
    <property type="match status" value="2"/>
</dbReference>
<keyword evidence="4" id="KW-0134">Cell wall</keyword>
<dbReference type="PROSITE" id="PS51318">
    <property type="entry name" value="TAT"/>
    <property type="match status" value="1"/>
</dbReference>
<feature type="domain" description="Bacterial phospholipase C C-terminal" evidence="9">
    <location>
        <begin position="498"/>
        <end position="584"/>
    </location>
</feature>
<comment type="caution">
    <text evidence="10">The sequence shown here is derived from an EMBL/GenBank/DDBJ whole genome shotgun (WGS) entry which is preliminary data.</text>
</comment>
<dbReference type="InterPro" id="IPR017767">
    <property type="entry name" value="PC-PLC"/>
</dbReference>
<comment type="similarity">
    <text evidence="2">Belongs to the bacterial phospholipase C family.</text>
</comment>
<sequence>MTGIGRRRFLQLAGGTAAFSLLPQTIARAASIAPAVNTGTLQDVEHIVVLMQENRSFDHYFGTLRGVRGFGDPRPVVLPSGKPVWYQSNGTKDVLPFHPTASNMGMQFLQDLNHDWNGGHKAWNQGRYDQWIPAKTATTMAYLTRADIPFHYALADAFTICDAYHCSFIGATDPNRYYMWTGYTGNDGTGGGPVLGNDEAGYGWTTYPERLEQAGVSWKIYQDVGDGLNAAGSWGWTSDPYIGNYGDNSLLYFTKYRNAQPGSPLYDKARTGTNIKAGGGLFDVLKADVLGGRLPQVSWIAAPEAYTEHPNWPVNYGAWYIAGVLAALTANPDVWSKTALFITYDENDGFFDHVVPPYAPSSAAQGQSTADVSKEIYTKAGSYVAGPYGLGQRVPMFVVSPWSKGGWACSQTFDHTSIIQFIEKRFGVHEPNISPWRRAISGDLTSAFDFAQTDTTQTPLPDTTGYAPPDHKRHADYVPTPPATPVLPRQEAGLRQTRPLPYDLKADGRTDVAGGTFAVDFASRGGAGATFYVTSANGLGGPWTYTVEAGKTLTGTWTPPKKNAGAYDLSVFGPNGFLRTFTGRIPAKGTNPAAPEVAVGYDGGNVTLTLTNRGGASCRVTVTDAYGNASPATYQVPPNGTVVHTAVLSGSYSWYDLKVTSDADTTFVRRIAGHVETGRPGMSDPKTSTV</sequence>
<keyword evidence="6" id="KW-0843">Virulence</keyword>
<dbReference type="EMBL" id="BOOP01000031">
    <property type="protein sequence ID" value="GII41307.1"/>
    <property type="molecule type" value="Genomic_DNA"/>
</dbReference>
<evidence type="ECO:0000259" key="9">
    <source>
        <dbReference type="Pfam" id="PF05506"/>
    </source>
</evidence>
<organism evidence="10 11">
    <name type="scientific">Planotetraspora phitsanulokensis</name>
    <dbReference type="NCBI Taxonomy" id="575192"/>
    <lineage>
        <taxon>Bacteria</taxon>
        <taxon>Bacillati</taxon>
        <taxon>Actinomycetota</taxon>
        <taxon>Actinomycetes</taxon>
        <taxon>Streptosporangiales</taxon>
        <taxon>Streptosporangiaceae</taxon>
        <taxon>Planotetraspora</taxon>
    </lineage>
</organism>
<dbReference type="AlphaFoldDB" id="A0A8J3UCV4"/>
<dbReference type="InterPro" id="IPR007312">
    <property type="entry name" value="Phosphoesterase"/>
</dbReference>
<feature type="chain" id="PRO_5035213264" description="phospholipase C" evidence="8">
    <location>
        <begin position="30"/>
        <end position="690"/>
    </location>
</feature>
<comment type="subcellular location">
    <subcellularLocation>
        <location evidence="1">Secreted</location>
        <location evidence="1">Cell wall</location>
    </subcellularLocation>
</comment>
<evidence type="ECO:0000256" key="8">
    <source>
        <dbReference type="SAM" id="SignalP"/>
    </source>
</evidence>
<dbReference type="Proteomes" id="UP000622547">
    <property type="component" value="Unassembled WGS sequence"/>
</dbReference>
<evidence type="ECO:0000313" key="10">
    <source>
        <dbReference type="EMBL" id="GII41307.1"/>
    </source>
</evidence>
<evidence type="ECO:0000256" key="6">
    <source>
        <dbReference type="ARBA" id="ARBA00023026"/>
    </source>
</evidence>
<evidence type="ECO:0000256" key="3">
    <source>
        <dbReference type="ARBA" id="ARBA00012018"/>
    </source>
</evidence>